<evidence type="ECO:0000256" key="1">
    <source>
        <dbReference type="SAM" id="MobiDB-lite"/>
    </source>
</evidence>
<evidence type="ECO:0000313" key="2">
    <source>
        <dbReference type="EMBL" id="KAL3817842.1"/>
    </source>
</evidence>
<sequence length="303" mass="33168">MSHSAASSSSASHAAAINESCSTDEGEVSDVIVANSGDDDDNTTTNEEAHDDDDDNDDFDLESIFHRDARDIQNRTSRAVGTAAMEDRRFRELFGASVCIVLHEEGRGTMTMVVAEKEEGRADDDVEIVDWGGGGLNATDVLLVSRRLFEKGVTSFCPTMVSSSKMTYVAWMNVVRDARERRQDGRMRVLRQLSRRLQREDEGGAVVEGVDEDDNNAAHYRGDDICAISGANILGMHLEEPFFARTRNGTHDSRHVVSPILGLNLITDVYGLSLSSKTTSHDNDDIGGDPLFEVEYGDSIISS</sequence>
<gene>
    <name evidence="2" type="ORF">ACHAXA_004016</name>
</gene>
<dbReference type="EMBL" id="JALLPB020000089">
    <property type="protein sequence ID" value="KAL3817842.1"/>
    <property type="molecule type" value="Genomic_DNA"/>
</dbReference>
<evidence type="ECO:0000313" key="3">
    <source>
        <dbReference type="Proteomes" id="UP001530377"/>
    </source>
</evidence>
<dbReference type="Gene3D" id="3.20.20.140">
    <property type="entry name" value="Metal-dependent hydrolases"/>
    <property type="match status" value="1"/>
</dbReference>
<feature type="compositionally biased region" description="Low complexity" evidence="1">
    <location>
        <begin position="1"/>
        <end position="16"/>
    </location>
</feature>
<organism evidence="2 3">
    <name type="scientific">Cyclostephanos tholiformis</name>
    <dbReference type="NCBI Taxonomy" id="382380"/>
    <lineage>
        <taxon>Eukaryota</taxon>
        <taxon>Sar</taxon>
        <taxon>Stramenopiles</taxon>
        <taxon>Ochrophyta</taxon>
        <taxon>Bacillariophyta</taxon>
        <taxon>Coscinodiscophyceae</taxon>
        <taxon>Thalassiosirophycidae</taxon>
        <taxon>Stephanodiscales</taxon>
        <taxon>Stephanodiscaceae</taxon>
        <taxon>Cyclostephanos</taxon>
    </lineage>
</organism>
<dbReference type="AlphaFoldDB" id="A0ABD3S059"/>
<feature type="compositionally biased region" description="Acidic residues" evidence="1">
    <location>
        <begin position="49"/>
        <end position="59"/>
    </location>
</feature>
<protein>
    <submittedName>
        <fullName evidence="2">Uncharacterized protein</fullName>
    </submittedName>
</protein>
<reference evidence="2 3" key="1">
    <citation type="submission" date="2024-10" db="EMBL/GenBank/DDBJ databases">
        <title>Updated reference genomes for cyclostephanoid diatoms.</title>
        <authorList>
            <person name="Roberts W.R."/>
            <person name="Alverson A.J."/>
        </authorList>
    </citation>
    <scope>NUCLEOTIDE SEQUENCE [LARGE SCALE GENOMIC DNA]</scope>
    <source>
        <strain evidence="2 3">AJA228-03</strain>
    </source>
</reference>
<keyword evidence="3" id="KW-1185">Reference proteome</keyword>
<name>A0ABD3S059_9STRA</name>
<comment type="caution">
    <text evidence="2">The sequence shown here is derived from an EMBL/GenBank/DDBJ whole genome shotgun (WGS) entry which is preliminary data.</text>
</comment>
<proteinExistence type="predicted"/>
<dbReference type="Proteomes" id="UP001530377">
    <property type="component" value="Unassembled WGS sequence"/>
</dbReference>
<feature type="region of interest" description="Disordered" evidence="1">
    <location>
        <begin position="1"/>
        <end position="59"/>
    </location>
</feature>
<accession>A0ABD3S059</accession>